<dbReference type="OrthoDB" id="5881671at2759"/>
<organism evidence="2">
    <name type="scientific">Caenorhabditis brenneri</name>
    <name type="common">Nematode worm</name>
    <dbReference type="NCBI Taxonomy" id="135651"/>
    <lineage>
        <taxon>Eukaryota</taxon>
        <taxon>Metazoa</taxon>
        <taxon>Ecdysozoa</taxon>
        <taxon>Nematoda</taxon>
        <taxon>Chromadorea</taxon>
        <taxon>Rhabditida</taxon>
        <taxon>Rhabditina</taxon>
        <taxon>Rhabditomorpha</taxon>
        <taxon>Rhabditoidea</taxon>
        <taxon>Rhabditidae</taxon>
        <taxon>Peloderinae</taxon>
        <taxon>Caenorhabditis</taxon>
    </lineage>
</organism>
<name>G0NJD6_CAEBE</name>
<sequence>MSDETPSPNLSTMPPTVLDLVLRHSNFEAIQILRKVCHPLRSHIDNTHIDSKLQQVIIWENPPGIIWSEIHFDEQKMKIKYKKEQNGCLVKCKDNEKLLENQDFGTVAGHDLGLILKQQKTKMEAICVEFQKTAKLRLSFECLETTILQRGPPNSLTADENCYEFDYRHFKDKKQFIDKFGRPYRENDEGNSIWFYTFPGNDDRVLNISWCEKGKEFSCFAMCKSDMVDF</sequence>
<evidence type="ECO:0008006" key="3">
    <source>
        <dbReference type="Google" id="ProtNLM"/>
    </source>
</evidence>
<dbReference type="PANTHER" id="PTHR23014:SF1">
    <property type="entry name" value="DUF38 DOMAIN-CONTAINING PROTEIN-RELATED"/>
    <property type="match status" value="1"/>
</dbReference>
<keyword evidence="2" id="KW-1185">Reference proteome</keyword>
<protein>
    <recommendedName>
        <fullName evidence="3">F-box domain-containing protein</fullName>
    </recommendedName>
</protein>
<dbReference type="Proteomes" id="UP000008068">
    <property type="component" value="Unassembled WGS sequence"/>
</dbReference>
<proteinExistence type="predicted"/>
<reference evidence="2" key="1">
    <citation type="submission" date="2011-07" db="EMBL/GenBank/DDBJ databases">
        <authorList>
            <consortium name="Caenorhabditis brenneri Sequencing and Analysis Consortium"/>
            <person name="Wilson R.K."/>
        </authorList>
    </citation>
    <scope>NUCLEOTIDE SEQUENCE [LARGE SCALE GENOMIC DNA]</scope>
    <source>
        <strain evidence="2">PB2801</strain>
    </source>
</reference>
<dbReference type="HOGENOM" id="CLU_1205676_0_0_1"/>
<dbReference type="EMBL" id="GL379895">
    <property type="protein sequence ID" value="EGT32258.1"/>
    <property type="molecule type" value="Genomic_DNA"/>
</dbReference>
<evidence type="ECO:0000313" key="1">
    <source>
        <dbReference type="EMBL" id="EGT32258.1"/>
    </source>
</evidence>
<dbReference type="AlphaFoldDB" id="G0NJD6"/>
<dbReference type="InParanoid" id="G0NJD6"/>
<evidence type="ECO:0000313" key="2">
    <source>
        <dbReference type="Proteomes" id="UP000008068"/>
    </source>
</evidence>
<dbReference type="PANTHER" id="PTHR23014">
    <property type="entry name" value="F-BOX A PROTEIN"/>
    <property type="match status" value="1"/>
</dbReference>
<accession>G0NJD6</accession>
<gene>
    <name evidence="1" type="ORF">CAEBREN_06826</name>
</gene>